<protein>
    <submittedName>
        <fullName evidence="1">Uncharacterized protein</fullName>
    </submittedName>
</protein>
<gene>
    <name evidence="1" type="ORF">MAR_ORF372</name>
</gene>
<dbReference type="RefSeq" id="YP_003407099.1">
    <property type="nucleotide sequence ID" value="NC_013756.1"/>
</dbReference>
<organism evidence="1 2">
    <name type="scientific">Marseillevirus marseillevirus</name>
    <name type="common">GBM</name>
    <dbReference type="NCBI Taxonomy" id="694581"/>
    <lineage>
        <taxon>Viruses</taxon>
        <taxon>Varidnaviria</taxon>
        <taxon>Bamfordvirae</taxon>
        <taxon>Nucleocytoviricota</taxon>
        <taxon>Megaviricetes</taxon>
        <taxon>Pimascovirales</taxon>
        <taxon>Pimascovirales incertae sedis</taxon>
        <taxon>Marseilleviridae</taxon>
        <taxon>Marseillevirus</taxon>
        <taxon>Marseillevirus massiliense</taxon>
    </lineage>
</organism>
<dbReference type="EMBL" id="GU071086">
    <property type="protein sequence ID" value="ADB04137.1"/>
    <property type="molecule type" value="Genomic_DNA"/>
</dbReference>
<accession>D2XB10</accession>
<sequence>MNSLLVLAFLVLLVLFVVWLLFFRTSKKHVPPAKEVKEPLLLDVVSCGCPDLATAHPERVKHKMNCSVFRSLNPGLTANQFLEYEGFPTKEKVEWPNLP</sequence>
<evidence type="ECO:0000313" key="1">
    <source>
        <dbReference type="EMBL" id="ADB04137.1"/>
    </source>
</evidence>
<keyword evidence="2" id="KW-1185">Reference proteome</keyword>
<dbReference type="Proteomes" id="UP000029780">
    <property type="component" value="Segment"/>
</dbReference>
<organismHost>
    <name type="scientific">Acanthamoeba</name>
    <dbReference type="NCBI Taxonomy" id="5754"/>
</organismHost>
<evidence type="ECO:0000313" key="2">
    <source>
        <dbReference type="Proteomes" id="UP000029780"/>
    </source>
</evidence>
<dbReference type="OrthoDB" id="25006at10239"/>
<name>D2XB10_GBMV</name>
<reference evidence="1 2" key="1">
    <citation type="journal article" date="2009" name="Proc. Natl. Acad. Sci. U.S.A.">
        <title>Giant Marseillevirus highlights the role of amoebae as a melting pot in emergence of chimeric microorganisms.</title>
        <authorList>
            <person name="Boyer M."/>
            <person name="Yutin N."/>
            <person name="Pagnier I."/>
            <person name="Barrassi L."/>
            <person name="Fournous G."/>
            <person name="Espinosa L."/>
            <person name="Robert C."/>
            <person name="Azza S."/>
            <person name="Sun S."/>
            <person name="Rossmann M.G."/>
            <person name="Suzan-Monti M."/>
            <person name="La Scola B."/>
            <person name="Koonin E.V."/>
            <person name="Raoult D."/>
        </authorList>
    </citation>
    <scope>NUCLEOTIDE SEQUENCE [LARGE SCALE GENOMIC DNA]</scope>
    <source>
        <strain evidence="1 2">T19</strain>
    </source>
</reference>
<dbReference type="GeneID" id="8746609"/>
<proteinExistence type="predicted"/>
<dbReference type="KEGG" id="vg:8746609"/>